<protein>
    <submittedName>
        <fullName evidence="1">Uncharacterized protein</fullName>
    </submittedName>
</protein>
<gene>
    <name evidence="1" type="ORF">IW261DRAFT_817881</name>
</gene>
<dbReference type="EMBL" id="JAUEPR010000043">
    <property type="protein sequence ID" value="KAK0472129.1"/>
    <property type="molecule type" value="Genomic_DNA"/>
</dbReference>
<comment type="caution">
    <text evidence="1">The sequence shown here is derived from an EMBL/GenBank/DDBJ whole genome shotgun (WGS) entry which is preliminary data.</text>
</comment>
<dbReference type="Proteomes" id="UP001175227">
    <property type="component" value="Unassembled WGS sequence"/>
</dbReference>
<accession>A0AA39NV24</accession>
<organism evidence="1 2">
    <name type="scientific">Armillaria novae-zelandiae</name>
    <dbReference type="NCBI Taxonomy" id="153914"/>
    <lineage>
        <taxon>Eukaryota</taxon>
        <taxon>Fungi</taxon>
        <taxon>Dikarya</taxon>
        <taxon>Basidiomycota</taxon>
        <taxon>Agaricomycotina</taxon>
        <taxon>Agaricomycetes</taxon>
        <taxon>Agaricomycetidae</taxon>
        <taxon>Agaricales</taxon>
        <taxon>Marasmiineae</taxon>
        <taxon>Physalacriaceae</taxon>
        <taxon>Armillaria</taxon>
    </lineage>
</organism>
<proteinExistence type="predicted"/>
<keyword evidence="2" id="KW-1185">Reference proteome</keyword>
<evidence type="ECO:0000313" key="1">
    <source>
        <dbReference type="EMBL" id="KAK0472129.1"/>
    </source>
</evidence>
<reference evidence="1" key="1">
    <citation type="submission" date="2023-06" db="EMBL/GenBank/DDBJ databases">
        <authorList>
            <consortium name="Lawrence Berkeley National Laboratory"/>
            <person name="Ahrendt S."/>
            <person name="Sahu N."/>
            <person name="Indic B."/>
            <person name="Wong-Bajracharya J."/>
            <person name="Merenyi Z."/>
            <person name="Ke H.-M."/>
            <person name="Monk M."/>
            <person name="Kocsube S."/>
            <person name="Drula E."/>
            <person name="Lipzen A."/>
            <person name="Balint B."/>
            <person name="Henrissat B."/>
            <person name="Andreopoulos B."/>
            <person name="Martin F.M."/>
            <person name="Harder C.B."/>
            <person name="Rigling D."/>
            <person name="Ford K.L."/>
            <person name="Foster G.D."/>
            <person name="Pangilinan J."/>
            <person name="Papanicolaou A."/>
            <person name="Barry K."/>
            <person name="LaButti K."/>
            <person name="Viragh M."/>
            <person name="Koriabine M."/>
            <person name="Yan M."/>
            <person name="Riley R."/>
            <person name="Champramary S."/>
            <person name="Plett K.L."/>
            <person name="Tsai I.J."/>
            <person name="Slot J."/>
            <person name="Sipos G."/>
            <person name="Plett J."/>
            <person name="Nagy L.G."/>
            <person name="Grigoriev I.V."/>
        </authorList>
    </citation>
    <scope>NUCLEOTIDE SEQUENCE</scope>
    <source>
        <strain evidence="1">ICMP 16352</strain>
    </source>
</reference>
<dbReference type="AlphaFoldDB" id="A0AA39NV24"/>
<sequence>MHRASLPAIQMALTTLAITCQQNLRENSVLHPKHRNEMNLCVLSADVSLLSEYCRRPRHTHPSSYAFEGFNDFKLSPSMTPAVDRATGTLYIVVITVLTGLATWH</sequence>
<evidence type="ECO:0000313" key="2">
    <source>
        <dbReference type="Proteomes" id="UP001175227"/>
    </source>
</evidence>
<name>A0AA39NV24_9AGAR</name>